<gene>
    <name evidence="4" type="ORF">D5086_0000140270</name>
</gene>
<name>A0A4U5Q402_POPAL</name>
<proteinExistence type="inferred from homology"/>
<keyword evidence="2" id="KW-0677">Repeat</keyword>
<dbReference type="EMBL" id="RCHU01000452">
    <property type="protein sequence ID" value="TKS04723.1"/>
    <property type="molecule type" value="Genomic_DNA"/>
</dbReference>
<dbReference type="InterPro" id="IPR011990">
    <property type="entry name" value="TPR-like_helical_dom_sf"/>
</dbReference>
<evidence type="ECO:0000256" key="2">
    <source>
        <dbReference type="ARBA" id="ARBA00022737"/>
    </source>
</evidence>
<dbReference type="Pfam" id="PF01535">
    <property type="entry name" value="PPR"/>
    <property type="match status" value="5"/>
</dbReference>
<accession>A0A4U5Q402</accession>
<dbReference type="PROSITE" id="PS51375">
    <property type="entry name" value="PPR"/>
    <property type="match status" value="2"/>
</dbReference>
<evidence type="ECO:0008006" key="5">
    <source>
        <dbReference type="Google" id="ProtNLM"/>
    </source>
</evidence>
<sequence>MGFVKNDFWGEAIKVYKEMRNVGLVPNEVNYGKCDIGLLSCEARALFDEMQEKNVVSWNVMLNGYSKAGLANLAKEVFEMIPDKDIVSWGTIIDGYVRVERLREALMMYRLMVSTGRQLSIYTQLVAGFNEACSQLEFGIKDHVASRNALIAGFIRNRIIDRARELFNEMPERDVFSWSTMISGYTQSDQPGMAFGAVS</sequence>
<dbReference type="Gene3D" id="1.25.40.10">
    <property type="entry name" value="Tetratricopeptide repeat domain"/>
    <property type="match status" value="2"/>
</dbReference>
<dbReference type="InterPro" id="IPR002885">
    <property type="entry name" value="PPR_rpt"/>
</dbReference>
<comment type="similarity">
    <text evidence="1">Belongs to the PPR family. P subfamily.</text>
</comment>
<evidence type="ECO:0000313" key="4">
    <source>
        <dbReference type="EMBL" id="TKS04723.1"/>
    </source>
</evidence>
<organism evidence="4">
    <name type="scientific">Populus alba</name>
    <name type="common">White poplar</name>
    <dbReference type="NCBI Taxonomy" id="43335"/>
    <lineage>
        <taxon>Eukaryota</taxon>
        <taxon>Viridiplantae</taxon>
        <taxon>Streptophyta</taxon>
        <taxon>Embryophyta</taxon>
        <taxon>Tracheophyta</taxon>
        <taxon>Spermatophyta</taxon>
        <taxon>Magnoliopsida</taxon>
        <taxon>eudicotyledons</taxon>
        <taxon>Gunneridae</taxon>
        <taxon>Pentapetalae</taxon>
        <taxon>rosids</taxon>
        <taxon>fabids</taxon>
        <taxon>Malpighiales</taxon>
        <taxon>Salicaceae</taxon>
        <taxon>Saliceae</taxon>
        <taxon>Populus</taxon>
    </lineage>
</organism>
<feature type="repeat" description="PPR" evidence="3">
    <location>
        <begin position="143"/>
        <end position="177"/>
    </location>
</feature>
<dbReference type="NCBIfam" id="TIGR00756">
    <property type="entry name" value="PPR"/>
    <property type="match status" value="4"/>
</dbReference>
<feature type="repeat" description="PPR" evidence="3">
    <location>
        <begin position="54"/>
        <end position="88"/>
    </location>
</feature>
<protein>
    <recommendedName>
        <fullName evidence="5">Pentatricopeptide repeat-containing protein</fullName>
    </recommendedName>
</protein>
<dbReference type="AlphaFoldDB" id="A0A4U5Q402"/>
<reference evidence="4" key="1">
    <citation type="submission" date="2018-10" db="EMBL/GenBank/DDBJ databases">
        <title>Population genomic analysis revealed the cold adaptation of white poplar.</title>
        <authorList>
            <person name="Liu Y.-J."/>
        </authorList>
    </citation>
    <scope>NUCLEOTIDE SEQUENCE [LARGE SCALE GENOMIC DNA]</scope>
    <source>
        <strain evidence="4">PAL-ZL1</strain>
    </source>
</reference>
<dbReference type="PANTHER" id="PTHR47941">
    <property type="entry name" value="PENTATRICOPEPTIDE REPEAT-CONTAINING PROTEIN 3, MITOCHONDRIAL"/>
    <property type="match status" value="1"/>
</dbReference>
<evidence type="ECO:0000256" key="1">
    <source>
        <dbReference type="ARBA" id="ARBA00007626"/>
    </source>
</evidence>
<comment type="caution">
    <text evidence="4">The sequence shown here is derived from an EMBL/GenBank/DDBJ whole genome shotgun (WGS) entry which is preliminary data.</text>
</comment>
<evidence type="ECO:0000256" key="3">
    <source>
        <dbReference type="PROSITE-ProRule" id="PRU00708"/>
    </source>
</evidence>